<evidence type="ECO:0000313" key="3">
    <source>
        <dbReference type="Proteomes" id="UP000499080"/>
    </source>
</evidence>
<reference evidence="2 3" key="1">
    <citation type="journal article" date="2019" name="Sci. Rep.">
        <title>Orb-weaving spider Araneus ventricosus genome elucidates the spidroin gene catalogue.</title>
        <authorList>
            <person name="Kono N."/>
            <person name="Nakamura H."/>
            <person name="Ohtoshi R."/>
            <person name="Moran D.A.P."/>
            <person name="Shinohara A."/>
            <person name="Yoshida Y."/>
            <person name="Fujiwara M."/>
            <person name="Mori M."/>
            <person name="Tomita M."/>
            <person name="Arakawa K."/>
        </authorList>
    </citation>
    <scope>NUCLEOTIDE SEQUENCE [LARGE SCALE GENOMIC DNA]</scope>
</reference>
<protein>
    <submittedName>
        <fullName evidence="2">Uncharacterized protein</fullName>
    </submittedName>
</protein>
<organism evidence="2 3">
    <name type="scientific">Araneus ventricosus</name>
    <name type="common">Orbweaver spider</name>
    <name type="synonym">Epeira ventricosa</name>
    <dbReference type="NCBI Taxonomy" id="182803"/>
    <lineage>
        <taxon>Eukaryota</taxon>
        <taxon>Metazoa</taxon>
        <taxon>Ecdysozoa</taxon>
        <taxon>Arthropoda</taxon>
        <taxon>Chelicerata</taxon>
        <taxon>Arachnida</taxon>
        <taxon>Araneae</taxon>
        <taxon>Araneomorphae</taxon>
        <taxon>Entelegynae</taxon>
        <taxon>Araneoidea</taxon>
        <taxon>Araneidae</taxon>
        <taxon>Araneus</taxon>
    </lineage>
</organism>
<proteinExistence type="predicted"/>
<dbReference type="EMBL" id="BGPR01000315">
    <property type="protein sequence ID" value="GBM12509.1"/>
    <property type="molecule type" value="Genomic_DNA"/>
</dbReference>
<feature type="region of interest" description="Disordered" evidence="1">
    <location>
        <begin position="75"/>
        <end position="106"/>
    </location>
</feature>
<keyword evidence="3" id="KW-1185">Reference proteome</keyword>
<dbReference type="Proteomes" id="UP000499080">
    <property type="component" value="Unassembled WGS sequence"/>
</dbReference>
<name>A0A4Y2D8E5_ARAVE</name>
<sequence length="106" mass="12020">MSHGNAAVESSFSINKAMLVENMQERLVIALRTVYDAVSNSGGLFKVDITRQMIFASRNAHSCYHELKAKNFNEKKSEEQVSENKRAAEEIKELKSEENKNPTRSK</sequence>
<evidence type="ECO:0000313" key="2">
    <source>
        <dbReference type="EMBL" id="GBM12509.1"/>
    </source>
</evidence>
<dbReference type="OrthoDB" id="6435013at2759"/>
<evidence type="ECO:0000256" key="1">
    <source>
        <dbReference type="SAM" id="MobiDB-lite"/>
    </source>
</evidence>
<accession>A0A4Y2D8E5</accession>
<dbReference type="AlphaFoldDB" id="A0A4Y2D8E5"/>
<gene>
    <name evidence="2" type="ORF">AVEN_188687_1</name>
</gene>
<comment type="caution">
    <text evidence="2">The sequence shown here is derived from an EMBL/GenBank/DDBJ whole genome shotgun (WGS) entry which is preliminary data.</text>
</comment>